<keyword evidence="4 5" id="KW-0131">Cell cycle</keyword>
<evidence type="ECO:0000313" key="8">
    <source>
        <dbReference type="EMBL" id="NKZ24611.1"/>
    </source>
</evidence>
<dbReference type="RefSeq" id="WP_168722406.1">
    <property type="nucleotide sequence ID" value="NZ_JAAXPN010000008.1"/>
</dbReference>
<proteinExistence type="inferred from homology"/>
<dbReference type="EMBL" id="JAAXPN010000008">
    <property type="protein sequence ID" value="NKZ24611.1"/>
    <property type="molecule type" value="Genomic_DNA"/>
</dbReference>
<comment type="caution">
    <text evidence="8">The sequence shown here is derived from an EMBL/GenBank/DDBJ whole genome shotgun (WGS) entry which is preliminary data.</text>
</comment>
<comment type="subcellular location">
    <subcellularLocation>
        <location evidence="5">Cell membrane</location>
        <topology evidence="5">Peripheral membrane protein</topology>
        <orientation evidence="5">Cytoplasmic side</orientation>
    </subcellularLocation>
    <text evidence="5">Localizes to the Z ring in an FtsZ-dependent manner. Targeted to the membrane through a conserved C-terminal amphipathic helix.</text>
</comment>
<dbReference type="AlphaFoldDB" id="A0A7X6N2F2"/>
<dbReference type="CDD" id="cd24048">
    <property type="entry name" value="ASKHA_NBD_FtsA"/>
    <property type="match status" value="1"/>
</dbReference>
<evidence type="ECO:0000256" key="5">
    <source>
        <dbReference type="HAMAP-Rule" id="MF_02033"/>
    </source>
</evidence>
<dbReference type="GO" id="GO:0009898">
    <property type="term" value="C:cytoplasmic side of plasma membrane"/>
    <property type="evidence" value="ECO:0007669"/>
    <property type="project" value="UniProtKB-UniRule"/>
</dbReference>
<dbReference type="Gene3D" id="3.30.420.40">
    <property type="match status" value="2"/>
</dbReference>
<keyword evidence="9" id="KW-1185">Reference proteome</keyword>
<reference evidence="8 9" key="1">
    <citation type="submission" date="2020-04" db="EMBL/GenBank/DDBJ databases">
        <title>MicrobeNet Type strains.</title>
        <authorList>
            <person name="Nicholson A.C."/>
        </authorList>
    </citation>
    <scope>NUCLEOTIDE SEQUENCE [LARGE SCALE GENOMIC DNA]</scope>
    <source>
        <strain evidence="8 9">CCUG 61472</strain>
    </source>
</reference>
<evidence type="ECO:0000256" key="1">
    <source>
        <dbReference type="ARBA" id="ARBA00022475"/>
    </source>
</evidence>
<name>A0A7X6N2F2_9LACO</name>
<dbReference type="PIRSF" id="PIRSF003101">
    <property type="entry name" value="FtsA"/>
    <property type="match status" value="1"/>
</dbReference>
<evidence type="ECO:0000313" key="9">
    <source>
        <dbReference type="Proteomes" id="UP000549765"/>
    </source>
</evidence>
<evidence type="ECO:0000256" key="2">
    <source>
        <dbReference type="ARBA" id="ARBA00022618"/>
    </source>
</evidence>
<gene>
    <name evidence="5 8" type="primary">ftsA</name>
    <name evidence="8" type="ORF">HF964_07375</name>
</gene>
<accession>A0A7X6N2F2</accession>
<dbReference type="InterPro" id="IPR043129">
    <property type="entry name" value="ATPase_NBD"/>
</dbReference>
<comment type="function">
    <text evidence="5 6">Cell division protein that is involved in the assembly of the Z ring. May serve as a membrane anchor for the Z ring.</text>
</comment>
<evidence type="ECO:0000259" key="7">
    <source>
        <dbReference type="SMART" id="SM00842"/>
    </source>
</evidence>
<dbReference type="NCBIfam" id="TIGR01174">
    <property type="entry name" value="ftsA"/>
    <property type="match status" value="1"/>
</dbReference>
<dbReference type="Pfam" id="PF02491">
    <property type="entry name" value="SHS2_FTSA"/>
    <property type="match status" value="1"/>
</dbReference>
<dbReference type="InterPro" id="IPR003494">
    <property type="entry name" value="SHS2_FtsA"/>
</dbReference>
<dbReference type="HAMAP" id="MF_02033">
    <property type="entry name" value="FtsA"/>
    <property type="match status" value="1"/>
</dbReference>
<keyword evidence="3 5" id="KW-0472">Membrane</keyword>
<dbReference type="GO" id="GO:0032153">
    <property type="term" value="C:cell division site"/>
    <property type="evidence" value="ECO:0007669"/>
    <property type="project" value="UniProtKB-UniRule"/>
</dbReference>
<sequence length="457" mass="50385">MHNNEIYVGLDIGTAMIKVIVVETQSSQVNVIGVGNVPSQGVKRGVIIDINETAAAIKAAVAQAATKANIQIDEVVAGIPANQLKIEQIQGMTAIVNETKRISYDDVREVARQALISNLPPEREIIDVLPSEFIVDGFDGISDPYDMVGVRLEMRGIAFTGPKTITHNVRMAVERAGLKLREFVVTPLAVGRTALNNGEQDFGTILIDMGAGQTTAAVIHDHQLKFITVDQEGGEYITRDISTVLNTSYEYADKAKRDYGCADSTLTSEQNEFLIESVGQREPMRVSEKYLSEIIEARVDQIFSKLFKQLQPTGALEMPGGIVLTGGSSLLGGVQELLQQMFGMNVRIEIPSQIGIRHPSYMAGFAIARYAAAQSQTERVVKEVIFGNQLTTAQQDQPVLEKERKHGFFSLNNENEEKHQMIANGNDENAMEEDDFQHEPQKNVKDKVKNFIANFFD</sequence>
<dbReference type="PANTHER" id="PTHR32432">
    <property type="entry name" value="CELL DIVISION PROTEIN FTSA-RELATED"/>
    <property type="match status" value="1"/>
</dbReference>
<dbReference type="Gene3D" id="3.30.1490.110">
    <property type="match status" value="1"/>
</dbReference>
<protein>
    <recommendedName>
        <fullName evidence="5 6">Cell division protein FtsA</fullName>
    </recommendedName>
</protein>
<dbReference type="GO" id="GO:0043093">
    <property type="term" value="P:FtsZ-dependent cytokinesis"/>
    <property type="evidence" value="ECO:0007669"/>
    <property type="project" value="UniProtKB-UniRule"/>
</dbReference>
<dbReference type="PANTHER" id="PTHR32432:SF4">
    <property type="entry name" value="CELL DIVISION PROTEIN FTSA"/>
    <property type="match status" value="1"/>
</dbReference>
<dbReference type="Proteomes" id="UP000549765">
    <property type="component" value="Unassembled WGS sequence"/>
</dbReference>
<dbReference type="InterPro" id="IPR050696">
    <property type="entry name" value="FtsA/MreB"/>
</dbReference>
<keyword evidence="1 5" id="KW-1003">Cell membrane</keyword>
<dbReference type="SUPFAM" id="SSF53067">
    <property type="entry name" value="Actin-like ATPase domain"/>
    <property type="match status" value="2"/>
</dbReference>
<evidence type="ECO:0000256" key="6">
    <source>
        <dbReference type="PIRNR" id="PIRNR003101"/>
    </source>
</evidence>
<comment type="subunit">
    <text evidence="5">Self-interacts. Interacts with FtsZ.</text>
</comment>
<comment type="similarity">
    <text evidence="5 6">Belongs to the FtsA/MreB family.</text>
</comment>
<dbReference type="SMART" id="SM00842">
    <property type="entry name" value="FtsA"/>
    <property type="match status" value="1"/>
</dbReference>
<dbReference type="Pfam" id="PF14450">
    <property type="entry name" value="FtsA"/>
    <property type="match status" value="1"/>
</dbReference>
<evidence type="ECO:0000256" key="4">
    <source>
        <dbReference type="ARBA" id="ARBA00023306"/>
    </source>
</evidence>
<organism evidence="8 9">
    <name type="scientific">Periweissella fabalis</name>
    <dbReference type="NCBI Taxonomy" id="1070421"/>
    <lineage>
        <taxon>Bacteria</taxon>
        <taxon>Bacillati</taxon>
        <taxon>Bacillota</taxon>
        <taxon>Bacilli</taxon>
        <taxon>Lactobacillales</taxon>
        <taxon>Lactobacillaceae</taxon>
        <taxon>Periweissella</taxon>
    </lineage>
</organism>
<feature type="domain" description="SHS2" evidence="7">
    <location>
        <begin position="7"/>
        <end position="194"/>
    </location>
</feature>
<keyword evidence="2 5" id="KW-0132">Cell division</keyword>
<evidence type="ECO:0000256" key="3">
    <source>
        <dbReference type="ARBA" id="ARBA00023136"/>
    </source>
</evidence>
<dbReference type="InterPro" id="IPR020823">
    <property type="entry name" value="Cell_div_FtsA"/>
</dbReference>